<dbReference type="RefSeq" id="WP_008787725.1">
    <property type="nucleotide sequence ID" value="NZ_QUSL01000020.1"/>
</dbReference>
<accession>A0A3E3ED24</accession>
<name>A0A3E3ED24_9FIRM</name>
<dbReference type="GeneID" id="78228979"/>
<dbReference type="AlphaFoldDB" id="A0A3E3ED24"/>
<dbReference type="Proteomes" id="UP000261032">
    <property type="component" value="Unassembled WGS sequence"/>
</dbReference>
<reference evidence="1 2" key="1">
    <citation type="submission" date="2018-08" db="EMBL/GenBank/DDBJ databases">
        <title>A genome reference for cultivated species of the human gut microbiota.</title>
        <authorList>
            <person name="Zou Y."/>
            <person name="Xue W."/>
            <person name="Luo G."/>
        </authorList>
    </citation>
    <scope>NUCLEOTIDE SEQUENCE [LARGE SCALE GENOMIC DNA]</scope>
    <source>
        <strain evidence="1 2">OM06-4</strain>
    </source>
</reference>
<comment type="caution">
    <text evidence="1">The sequence shown here is derived from an EMBL/GenBank/DDBJ whole genome shotgun (WGS) entry which is preliminary data.</text>
</comment>
<proteinExistence type="predicted"/>
<protein>
    <submittedName>
        <fullName evidence="1">Uncharacterized protein</fullName>
    </submittedName>
</protein>
<gene>
    <name evidence="1" type="ORF">DXB93_12190</name>
</gene>
<evidence type="ECO:0000313" key="1">
    <source>
        <dbReference type="EMBL" id="RGD83785.1"/>
    </source>
</evidence>
<dbReference type="EMBL" id="QUSL01000020">
    <property type="protein sequence ID" value="RGD83785.1"/>
    <property type="molecule type" value="Genomic_DNA"/>
</dbReference>
<evidence type="ECO:0000313" key="2">
    <source>
        <dbReference type="Proteomes" id="UP000261032"/>
    </source>
</evidence>
<sequence>MNINNFFKTLEYLQEEFIPKNNYPKNAIFSNTYKDLDYVLSNNLLKSCNDKYLVFYKENNVLDCIGIDQELNYINKLNSIKIEIPCSLKRDLNTPIIEALKLFDKISSIKEQHYMDIDLIVGVLPMYFFYSDLGNRDKLRSNLLLTPFENNPLKKDIYLAQFEYFIKKYVIFRLTNNFELKNLKFCSISNTIFKEALSNAIINYCFQLVTSGNNELFKESMIMDRIFNELILDSLNG</sequence>
<organism evidence="1 2">
    <name type="scientific">Thomasclavelia ramosa</name>
    <dbReference type="NCBI Taxonomy" id="1547"/>
    <lineage>
        <taxon>Bacteria</taxon>
        <taxon>Bacillati</taxon>
        <taxon>Bacillota</taxon>
        <taxon>Erysipelotrichia</taxon>
        <taxon>Erysipelotrichales</taxon>
        <taxon>Coprobacillaceae</taxon>
        <taxon>Thomasclavelia</taxon>
    </lineage>
</organism>